<dbReference type="Gene3D" id="2.40.320.10">
    <property type="entry name" value="Hypothetical Protein Pfu-838710-001"/>
    <property type="match status" value="1"/>
</dbReference>
<reference evidence="2 3" key="1">
    <citation type="submission" date="2018-11" db="EMBL/GenBank/DDBJ databases">
        <title>Sequencing the genomes of 1000 actinobacteria strains.</title>
        <authorList>
            <person name="Klenk H.-P."/>
        </authorList>
    </citation>
    <scope>NUCLEOTIDE SEQUENCE [LARGE SCALE GENOMIC DNA]</scope>
    <source>
        <strain evidence="2 3">DSM 15700</strain>
    </source>
</reference>
<dbReference type="EMBL" id="RKQZ01000001">
    <property type="protein sequence ID" value="RPF22589.1"/>
    <property type="molecule type" value="Genomic_DNA"/>
</dbReference>
<dbReference type="InterPro" id="IPR033469">
    <property type="entry name" value="CYTH-like_dom_sf"/>
</dbReference>
<sequence>MSDLDNAGRDAGPDAGYRDFEFERRFFVRDFPRALRDAPALIVQSYFVADDGYALRVRVQASDVESPQEPGTDAESILREHASEIDFAAVTVKGPAVGGTRYEAERPLDPSIAVELVRRGGHPVVKTRYAAWLGADGWSIDVFGGANHPLIIAECERSRPVTSLQIPDFCVTEITDDARFSNDSLAMRPYGSWSAAFDTELAAQGPHFRQDFGPNSRLSTG</sequence>
<organism evidence="2 3">
    <name type="scientific">Myceligenerans xiligouense</name>
    <dbReference type="NCBI Taxonomy" id="253184"/>
    <lineage>
        <taxon>Bacteria</taxon>
        <taxon>Bacillati</taxon>
        <taxon>Actinomycetota</taxon>
        <taxon>Actinomycetes</taxon>
        <taxon>Micrococcales</taxon>
        <taxon>Promicromonosporaceae</taxon>
        <taxon>Myceligenerans</taxon>
    </lineage>
</organism>
<dbReference type="InterPro" id="IPR012042">
    <property type="entry name" value="NeuTTM/CthTTM-like"/>
</dbReference>
<proteinExistence type="predicted"/>
<dbReference type="AlphaFoldDB" id="A0A3N4YNG0"/>
<dbReference type="PANTHER" id="PTHR40114:SF1">
    <property type="entry name" value="SLR0698 PROTEIN"/>
    <property type="match status" value="1"/>
</dbReference>
<evidence type="ECO:0000313" key="2">
    <source>
        <dbReference type="EMBL" id="RPF22589.1"/>
    </source>
</evidence>
<dbReference type="OrthoDB" id="9805588at2"/>
<comment type="caution">
    <text evidence="2">The sequence shown here is derived from an EMBL/GenBank/DDBJ whole genome shotgun (WGS) entry which is preliminary data.</text>
</comment>
<dbReference type="RefSeq" id="WP_123815483.1">
    <property type="nucleotide sequence ID" value="NZ_RKQZ01000001.1"/>
</dbReference>
<dbReference type="PANTHER" id="PTHR40114">
    <property type="entry name" value="SLR0698 PROTEIN"/>
    <property type="match status" value="1"/>
</dbReference>
<feature type="domain" description="CYTH" evidence="1">
    <location>
        <begin position="19"/>
        <end position="190"/>
    </location>
</feature>
<name>A0A3N4YNG0_9MICO</name>
<protein>
    <submittedName>
        <fullName evidence="2">CYTH domain-containing protein</fullName>
    </submittedName>
</protein>
<dbReference type="InterPro" id="IPR023577">
    <property type="entry name" value="CYTH_domain"/>
</dbReference>
<evidence type="ECO:0000313" key="3">
    <source>
        <dbReference type="Proteomes" id="UP000280501"/>
    </source>
</evidence>
<keyword evidence="3" id="KW-1185">Reference proteome</keyword>
<dbReference type="Proteomes" id="UP000280501">
    <property type="component" value="Unassembled WGS sequence"/>
</dbReference>
<dbReference type="CDD" id="cd07891">
    <property type="entry name" value="CYTH-like_CthTTM-like_1"/>
    <property type="match status" value="1"/>
</dbReference>
<gene>
    <name evidence="2" type="ORF">EDD34_3257</name>
</gene>
<dbReference type="SUPFAM" id="SSF55154">
    <property type="entry name" value="CYTH-like phosphatases"/>
    <property type="match status" value="1"/>
</dbReference>
<evidence type="ECO:0000259" key="1">
    <source>
        <dbReference type="SMART" id="SM01118"/>
    </source>
</evidence>
<dbReference type="SMART" id="SM01118">
    <property type="entry name" value="CYTH"/>
    <property type="match status" value="1"/>
</dbReference>
<accession>A0A3N4YNG0</accession>